<evidence type="ECO:0000313" key="4">
    <source>
        <dbReference type="Proteomes" id="UP000287296"/>
    </source>
</evidence>
<keyword evidence="1" id="KW-0472">Membrane</keyword>
<accession>A0A429X4Q2</accession>
<keyword evidence="1" id="KW-1133">Transmembrane helix</keyword>
<dbReference type="EMBL" id="BORJ01000018">
    <property type="protein sequence ID" value="GIN98953.1"/>
    <property type="molecule type" value="Genomic_DNA"/>
</dbReference>
<evidence type="ECO:0008006" key="6">
    <source>
        <dbReference type="Google" id="ProtNLM"/>
    </source>
</evidence>
<keyword evidence="5" id="KW-1185">Reference proteome</keyword>
<protein>
    <recommendedName>
        <fullName evidence="6">Photosystem I assembly protein Ycf4</fullName>
    </recommendedName>
</protein>
<reference evidence="2 5" key="2">
    <citation type="submission" date="2021-03" db="EMBL/GenBank/DDBJ databases">
        <title>Antimicrobial resistance genes in bacteria isolated from Japanese honey, and their potential for conferring macrolide and lincosamide resistance in the American foulbrood pathogen Paenibacillus larvae.</title>
        <authorList>
            <person name="Okamoto M."/>
            <person name="Kumagai M."/>
            <person name="Kanamori H."/>
            <person name="Takamatsu D."/>
        </authorList>
    </citation>
    <scope>NUCLEOTIDE SEQUENCE [LARGE SCALE GENOMIC DNA]</scope>
    <source>
        <strain evidence="2 5">J6TS1</strain>
    </source>
</reference>
<evidence type="ECO:0000313" key="3">
    <source>
        <dbReference type="EMBL" id="RST58376.1"/>
    </source>
</evidence>
<feature type="transmembrane region" description="Helical" evidence="1">
    <location>
        <begin position="24"/>
        <end position="43"/>
    </location>
</feature>
<dbReference type="AlphaFoldDB" id="A0A429X4Q2"/>
<organism evidence="3 4">
    <name type="scientific">Siminovitchia terrae</name>
    <name type="common">Bacillus terrae</name>
    <dbReference type="NCBI Taxonomy" id="1914933"/>
    <lineage>
        <taxon>Bacteria</taxon>
        <taxon>Bacillati</taxon>
        <taxon>Bacillota</taxon>
        <taxon>Bacilli</taxon>
        <taxon>Bacillales</taxon>
        <taxon>Bacillaceae</taxon>
        <taxon>Siminovitchia</taxon>
    </lineage>
</organism>
<dbReference type="OrthoDB" id="4764283at2"/>
<evidence type="ECO:0000256" key="1">
    <source>
        <dbReference type="SAM" id="Phobius"/>
    </source>
</evidence>
<gene>
    <name evidence="3" type="ORF">D5F11_018095</name>
    <name evidence="2" type="ORF">J6TS1_48230</name>
</gene>
<name>A0A429X4Q2_SIMTE</name>
<proteinExistence type="predicted"/>
<dbReference type="RefSeq" id="WP_126646623.1">
    <property type="nucleotide sequence ID" value="NZ_BORJ01000018.1"/>
</dbReference>
<reference evidence="3 4" key="1">
    <citation type="submission" date="2018-12" db="EMBL/GenBank/DDBJ databases">
        <authorList>
            <person name="Sun L."/>
            <person name="Chen Z."/>
        </authorList>
    </citation>
    <scope>NUCLEOTIDE SEQUENCE [LARGE SCALE GENOMIC DNA]</scope>
    <source>
        <strain evidence="3 4">LMG 29736</strain>
    </source>
</reference>
<evidence type="ECO:0000313" key="5">
    <source>
        <dbReference type="Proteomes" id="UP000680670"/>
    </source>
</evidence>
<comment type="caution">
    <text evidence="3">The sequence shown here is derived from an EMBL/GenBank/DDBJ whole genome shotgun (WGS) entry which is preliminary data.</text>
</comment>
<dbReference type="Proteomes" id="UP000287296">
    <property type="component" value="Unassembled WGS sequence"/>
</dbReference>
<sequence length="190" mass="21029">MVSEANRTQVSNDSMIVYPGKGRMLLLSILSLAFVAVLVWAAFNRVEIADDAQGITAVIAPILPFILVVGIPFFGLCTVYLLYGLVKPRPSLRIDQEGIYENATLASVGLIRWDEIERIGMYSLGGQKMIGIMPTDFEPFLQRQSGVKRALLSMNKKKEIPISIPQNASDVPLEAVLEFVEQFIDKEKIG</sequence>
<dbReference type="InterPro" id="IPR048136">
    <property type="entry name" value="STM3941-like"/>
</dbReference>
<dbReference type="NCBIfam" id="NF041635">
    <property type="entry name" value="STM3941_fam"/>
    <property type="match status" value="1"/>
</dbReference>
<feature type="transmembrane region" description="Helical" evidence="1">
    <location>
        <begin position="55"/>
        <end position="83"/>
    </location>
</feature>
<keyword evidence="1" id="KW-0812">Transmembrane</keyword>
<dbReference type="Proteomes" id="UP000680670">
    <property type="component" value="Unassembled WGS sequence"/>
</dbReference>
<dbReference type="EMBL" id="QYTW02000021">
    <property type="protein sequence ID" value="RST58376.1"/>
    <property type="molecule type" value="Genomic_DNA"/>
</dbReference>
<evidence type="ECO:0000313" key="2">
    <source>
        <dbReference type="EMBL" id="GIN98953.1"/>
    </source>
</evidence>